<proteinExistence type="predicted"/>
<name>A0A8B8FC13_9HEMI</name>
<gene>
    <name evidence="3" type="primary">LOC112681862</name>
</gene>
<feature type="transmembrane region" description="Helical" evidence="1">
    <location>
        <begin position="17"/>
        <end position="34"/>
    </location>
</feature>
<keyword evidence="1" id="KW-0472">Membrane</keyword>
<evidence type="ECO:0000313" key="3">
    <source>
        <dbReference type="RefSeq" id="XP_025407972.1"/>
    </source>
</evidence>
<evidence type="ECO:0000256" key="1">
    <source>
        <dbReference type="SAM" id="Phobius"/>
    </source>
</evidence>
<keyword evidence="1" id="KW-1133">Transmembrane helix</keyword>
<keyword evidence="2" id="KW-1185">Reference proteome</keyword>
<evidence type="ECO:0000313" key="2">
    <source>
        <dbReference type="Proteomes" id="UP000694846"/>
    </source>
</evidence>
<reference evidence="3" key="1">
    <citation type="submission" date="2025-08" db="UniProtKB">
        <authorList>
            <consortium name="RefSeq"/>
        </authorList>
    </citation>
    <scope>IDENTIFICATION</scope>
    <source>
        <tissue evidence="3">Whole body</tissue>
    </source>
</reference>
<dbReference type="RefSeq" id="XP_025407972.1">
    <property type="nucleotide sequence ID" value="XM_025552187.1"/>
</dbReference>
<organism evidence="2 3">
    <name type="scientific">Sipha flava</name>
    <name type="common">yellow sugarcane aphid</name>
    <dbReference type="NCBI Taxonomy" id="143950"/>
    <lineage>
        <taxon>Eukaryota</taxon>
        <taxon>Metazoa</taxon>
        <taxon>Ecdysozoa</taxon>
        <taxon>Arthropoda</taxon>
        <taxon>Hexapoda</taxon>
        <taxon>Insecta</taxon>
        <taxon>Pterygota</taxon>
        <taxon>Neoptera</taxon>
        <taxon>Paraneoptera</taxon>
        <taxon>Hemiptera</taxon>
        <taxon>Sternorrhyncha</taxon>
        <taxon>Aphidomorpha</taxon>
        <taxon>Aphidoidea</taxon>
        <taxon>Aphididae</taxon>
        <taxon>Sipha</taxon>
    </lineage>
</organism>
<keyword evidence="1" id="KW-0812">Transmembrane</keyword>
<accession>A0A8B8FC13</accession>
<dbReference type="GeneID" id="112681862"/>
<dbReference type="Proteomes" id="UP000694846">
    <property type="component" value="Unplaced"/>
</dbReference>
<sequence length="127" mass="14419">MQLAKVIYDIEDNKDSLVFYSLSILILMISIFQTKNMSEFLHPKKLISLIQETATTSEVMETTQYESVIPVFTELLTTIRQKVTMSRVANILAVYNWAGNIVCISDVILPPLDVIELFTTLKTSNDI</sequence>
<protein>
    <submittedName>
        <fullName evidence="3">Uncharacterized protein LOC112681862</fullName>
    </submittedName>
</protein>
<dbReference type="AlphaFoldDB" id="A0A8B8FC13"/>